<dbReference type="EMBL" id="DTCM01000033">
    <property type="protein sequence ID" value="HGL40578.1"/>
    <property type="molecule type" value="Genomic_DNA"/>
</dbReference>
<proteinExistence type="inferred from homology"/>
<protein>
    <submittedName>
        <fullName evidence="3">2-phospho-L-lactate transferase</fullName>
        <ecNumber evidence="3">2.7.8.28</ecNumber>
    </submittedName>
</protein>
<dbReference type="InterPro" id="IPR010115">
    <property type="entry name" value="FbiA/CofD"/>
</dbReference>
<sequence length="310" mass="34095">MLTALAGGVGGSKLLTGLRHVMHPETGAVVVNTADDEKFYGLHVSPDIDTIIYQMAGIGDEAKGWGIKDDTFNALEMLSRLGLETWFKIGDRDFATHLYRTMRLNEGASLTQVTSELAEKLGVSWRILPMSDDPVKTIVETEIGPLPFQTYFVKYRYSLKVHDIRFQGIEKAKPGKEVITALSSAEYLIIPPSNPVVSIGPILTLPGVRDLLRNSNATILAVSPIIRGHALRGPAAELMKSMGYEPSPVGVADMYHDFLDILVFDTADEEMAKDVKALGVKPLTTRTIMESFEDRVRLAAFCLKAIGYRL</sequence>
<gene>
    <name evidence="3" type="ORF">ENU43_02800</name>
</gene>
<dbReference type="InterPro" id="IPR038136">
    <property type="entry name" value="CofD-like_dom_sf"/>
</dbReference>
<dbReference type="InterPro" id="IPR002882">
    <property type="entry name" value="CofD"/>
</dbReference>
<comment type="caution">
    <text evidence="3">The sequence shown here is derived from an EMBL/GenBank/DDBJ whole genome shotgun (WGS) entry which is preliminary data.</text>
</comment>
<dbReference type="GO" id="GO:0043743">
    <property type="term" value="F:LPPG:FO 2-phospho-L-lactate transferase activity"/>
    <property type="evidence" value="ECO:0007669"/>
    <property type="project" value="UniProtKB-EC"/>
</dbReference>
<keyword evidence="2" id="KW-0460">Magnesium</keyword>
<evidence type="ECO:0000256" key="1">
    <source>
        <dbReference type="ARBA" id="ARBA00022679"/>
    </source>
</evidence>
<keyword evidence="1 3" id="KW-0808">Transferase</keyword>
<name>A0A7J3G4D4_CALS0</name>
<dbReference type="Gene3D" id="3.40.50.10680">
    <property type="entry name" value="CofD-like domains"/>
    <property type="match status" value="1"/>
</dbReference>
<evidence type="ECO:0000256" key="2">
    <source>
        <dbReference type="ARBA" id="ARBA00022842"/>
    </source>
</evidence>
<dbReference type="GO" id="GO:0000287">
    <property type="term" value="F:magnesium ion binding"/>
    <property type="evidence" value="ECO:0007669"/>
    <property type="project" value="InterPro"/>
</dbReference>
<dbReference type="AlphaFoldDB" id="A0A7J3G4D4"/>
<dbReference type="CDD" id="cd07186">
    <property type="entry name" value="CofD_like"/>
    <property type="match status" value="1"/>
</dbReference>
<dbReference type="NCBIfam" id="TIGR01819">
    <property type="entry name" value="F420_cofD"/>
    <property type="match status" value="1"/>
</dbReference>
<accession>A0A7J3G4D4</accession>
<dbReference type="SUPFAM" id="SSF142338">
    <property type="entry name" value="CofD-like"/>
    <property type="match status" value="1"/>
</dbReference>
<dbReference type="PANTHER" id="PTHR43007">
    <property type="entry name" value="2-PHOSPHO-L-LACTATE TRANSFERASE"/>
    <property type="match status" value="1"/>
</dbReference>
<dbReference type="EC" id="2.7.8.28" evidence="3"/>
<dbReference type="HAMAP" id="MF_01257">
    <property type="entry name" value="CofD"/>
    <property type="match status" value="1"/>
</dbReference>
<reference evidence="3" key="1">
    <citation type="journal article" date="2020" name="mSystems">
        <title>Genome- and Community-Level Interaction Insights into Carbon Utilization and Element Cycling Functions of Hydrothermarchaeota in Hydrothermal Sediment.</title>
        <authorList>
            <person name="Zhou Z."/>
            <person name="Liu Y."/>
            <person name="Xu W."/>
            <person name="Pan J."/>
            <person name="Luo Z.H."/>
            <person name="Li M."/>
        </authorList>
    </citation>
    <scope>NUCLEOTIDE SEQUENCE [LARGE SCALE GENOMIC DNA]</scope>
    <source>
        <strain evidence="3">SpSt-669</strain>
    </source>
</reference>
<dbReference type="Gene3D" id="1.10.8.240">
    <property type="entry name" value="CofD-like domain"/>
    <property type="match status" value="1"/>
</dbReference>
<dbReference type="PANTHER" id="PTHR43007:SF1">
    <property type="entry name" value="2-PHOSPHO-L-LACTATE TRANSFERASE"/>
    <property type="match status" value="1"/>
</dbReference>
<dbReference type="Pfam" id="PF01933">
    <property type="entry name" value="CofD"/>
    <property type="match status" value="1"/>
</dbReference>
<organism evidence="3">
    <name type="scientific">Caldiarchaeum subterraneum</name>
    <dbReference type="NCBI Taxonomy" id="311458"/>
    <lineage>
        <taxon>Archaea</taxon>
        <taxon>Nitrososphaerota</taxon>
        <taxon>Candidatus Caldarchaeales</taxon>
        <taxon>Candidatus Caldarchaeaceae</taxon>
        <taxon>Candidatus Caldarchaeum</taxon>
    </lineage>
</organism>
<evidence type="ECO:0000313" key="3">
    <source>
        <dbReference type="EMBL" id="HGL40578.1"/>
    </source>
</evidence>